<reference evidence="8" key="1">
    <citation type="journal article" date="2017" name="Nat. Commun.">
        <title>The asparagus genome sheds light on the origin and evolution of a young Y chromosome.</title>
        <authorList>
            <person name="Harkess A."/>
            <person name="Zhou J."/>
            <person name="Xu C."/>
            <person name="Bowers J.E."/>
            <person name="Van der Hulst R."/>
            <person name="Ayyampalayam S."/>
            <person name="Mercati F."/>
            <person name="Riccardi P."/>
            <person name="McKain M.R."/>
            <person name="Kakrana A."/>
            <person name="Tang H."/>
            <person name="Ray J."/>
            <person name="Groenendijk J."/>
            <person name="Arikit S."/>
            <person name="Mathioni S.M."/>
            <person name="Nakano M."/>
            <person name="Shan H."/>
            <person name="Telgmann-Rauber A."/>
            <person name="Kanno A."/>
            <person name="Yue Z."/>
            <person name="Chen H."/>
            <person name="Li W."/>
            <person name="Chen Y."/>
            <person name="Xu X."/>
            <person name="Zhang Y."/>
            <person name="Luo S."/>
            <person name="Chen H."/>
            <person name="Gao J."/>
            <person name="Mao Z."/>
            <person name="Pires J.C."/>
            <person name="Luo M."/>
            <person name="Kudrna D."/>
            <person name="Wing R.A."/>
            <person name="Meyers B.C."/>
            <person name="Yi K."/>
            <person name="Kong H."/>
            <person name="Lavrijsen P."/>
            <person name="Sunseri F."/>
            <person name="Falavigna A."/>
            <person name="Ye Y."/>
            <person name="Leebens-Mack J.H."/>
            <person name="Chen G."/>
        </authorList>
    </citation>
    <scope>NUCLEOTIDE SEQUENCE [LARGE SCALE GENOMIC DNA]</scope>
    <source>
        <strain evidence="8">cv. DH0086</strain>
    </source>
</reference>
<dbReference type="OMA" id="TPMEPFA"/>
<evidence type="ECO:0000256" key="2">
    <source>
        <dbReference type="ARBA" id="ARBA00022723"/>
    </source>
</evidence>
<keyword evidence="8" id="KW-1185">Reference proteome</keyword>
<protein>
    <recommendedName>
        <fullName evidence="6">Fe2OG dioxygenase domain-containing protein</fullName>
    </recommendedName>
</protein>
<evidence type="ECO:0000256" key="4">
    <source>
        <dbReference type="ARBA" id="ARBA00023004"/>
    </source>
</evidence>
<evidence type="ECO:0000313" key="7">
    <source>
        <dbReference type="EMBL" id="ONK74744.1"/>
    </source>
</evidence>
<evidence type="ECO:0000256" key="1">
    <source>
        <dbReference type="ARBA" id="ARBA00001961"/>
    </source>
</evidence>
<dbReference type="PANTHER" id="PTHR47990">
    <property type="entry name" value="2-OXOGLUTARATE (2OG) AND FE(II)-DEPENDENT OXYGENASE SUPERFAMILY PROTEIN-RELATED"/>
    <property type="match status" value="1"/>
</dbReference>
<dbReference type="InterPro" id="IPR044861">
    <property type="entry name" value="IPNS-like_FE2OG_OXY"/>
</dbReference>
<keyword evidence="2 5" id="KW-0479">Metal-binding</keyword>
<evidence type="ECO:0000259" key="6">
    <source>
        <dbReference type="PROSITE" id="PS51471"/>
    </source>
</evidence>
<dbReference type="InterPro" id="IPR005123">
    <property type="entry name" value="Oxoglu/Fe-dep_dioxygenase_dom"/>
</dbReference>
<dbReference type="InterPro" id="IPR027443">
    <property type="entry name" value="IPNS-like_sf"/>
</dbReference>
<dbReference type="Pfam" id="PF03171">
    <property type="entry name" value="2OG-FeII_Oxy"/>
    <property type="match status" value="1"/>
</dbReference>
<dbReference type="Gene3D" id="2.60.120.330">
    <property type="entry name" value="B-lactam Antibiotic, Isopenicillin N Synthase, Chain"/>
    <property type="match status" value="1"/>
</dbReference>
<feature type="domain" description="Fe2OG dioxygenase" evidence="6">
    <location>
        <begin position="184"/>
        <end position="283"/>
    </location>
</feature>
<dbReference type="GO" id="GO:0016491">
    <property type="term" value="F:oxidoreductase activity"/>
    <property type="evidence" value="ECO:0007669"/>
    <property type="project" value="UniProtKB-KW"/>
</dbReference>
<gene>
    <name evidence="7" type="ORF">A4U43_C03F9710</name>
</gene>
<evidence type="ECO:0000256" key="5">
    <source>
        <dbReference type="RuleBase" id="RU003682"/>
    </source>
</evidence>
<organism evidence="7 8">
    <name type="scientific">Asparagus officinalis</name>
    <name type="common">Garden asparagus</name>
    <dbReference type="NCBI Taxonomy" id="4686"/>
    <lineage>
        <taxon>Eukaryota</taxon>
        <taxon>Viridiplantae</taxon>
        <taxon>Streptophyta</taxon>
        <taxon>Embryophyta</taxon>
        <taxon>Tracheophyta</taxon>
        <taxon>Spermatophyta</taxon>
        <taxon>Magnoliopsida</taxon>
        <taxon>Liliopsida</taxon>
        <taxon>Asparagales</taxon>
        <taxon>Asparagaceae</taxon>
        <taxon>Asparagoideae</taxon>
        <taxon>Asparagus</taxon>
    </lineage>
</organism>
<comment type="similarity">
    <text evidence="5">Belongs to the iron/ascorbate-dependent oxidoreductase family.</text>
</comment>
<dbReference type="SUPFAM" id="SSF51197">
    <property type="entry name" value="Clavaminate synthase-like"/>
    <property type="match status" value="1"/>
</dbReference>
<dbReference type="InterPro" id="IPR050231">
    <property type="entry name" value="Iron_ascorbate_oxido_reductase"/>
</dbReference>
<evidence type="ECO:0000256" key="3">
    <source>
        <dbReference type="ARBA" id="ARBA00023002"/>
    </source>
</evidence>
<comment type="cofactor">
    <cofactor evidence="1">
        <name>L-ascorbate</name>
        <dbReference type="ChEBI" id="CHEBI:38290"/>
    </cofactor>
</comment>
<dbReference type="Proteomes" id="UP000243459">
    <property type="component" value="Chromosome 3"/>
</dbReference>
<dbReference type="EMBL" id="CM007383">
    <property type="protein sequence ID" value="ONK74744.1"/>
    <property type="molecule type" value="Genomic_DNA"/>
</dbReference>
<accession>A0A5P1F9G9</accession>
<keyword evidence="4 5" id="KW-0408">Iron</keyword>
<dbReference type="InterPro" id="IPR026992">
    <property type="entry name" value="DIOX_N"/>
</dbReference>
<sequence length="328" mass="37649">MVDQNNPPLFNTYKSFFSHQPSDQHRMAETDECELPLIDLSCLKNSQAQMIQCKRDIVTASSVWGFFQVVNHGIPEELLEKMRSIMVNVFRRPFETKAKERLFDFSPHSYRWGTPSATSLKQLSWSEAYHIALSPSPQQEKQSTRQTIEEFATLMSNLAHQLSSVLSEGLGYEGTYLKDSCTCNTCYLRLNHYPPCPIIDEVFGLIPHTDSDFMTILVQDQVGGLQLMKDGRWIAVKPNPNALIINIGDLFQAWSNGVYKSVEHRVMSNPHLERFSVAYFLCPSYDTMIQSQTEPSMYRKFTFKEFRQQVQADVKLTGHKIGLPRFLA</sequence>
<evidence type="ECO:0000313" key="8">
    <source>
        <dbReference type="Proteomes" id="UP000243459"/>
    </source>
</evidence>
<proteinExistence type="inferred from homology"/>
<keyword evidence="3 5" id="KW-0560">Oxidoreductase</keyword>
<dbReference type="AlphaFoldDB" id="A0A5P1F9G9"/>
<dbReference type="PROSITE" id="PS51471">
    <property type="entry name" value="FE2OG_OXY"/>
    <property type="match status" value="1"/>
</dbReference>
<dbReference type="Pfam" id="PF14226">
    <property type="entry name" value="DIOX_N"/>
    <property type="match status" value="1"/>
</dbReference>
<dbReference type="OrthoDB" id="288590at2759"/>
<name>A0A5P1F9G9_ASPOF</name>
<dbReference type="Gramene" id="ONK74744">
    <property type="protein sequence ID" value="ONK74744"/>
    <property type="gene ID" value="A4U43_C03F9710"/>
</dbReference>
<dbReference type="GO" id="GO:0046872">
    <property type="term" value="F:metal ion binding"/>
    <property type="evidence" value="ECO:0007669"/>
    <property type="project" value="UniProtKB-KW"/>
</dbReference>